<dbReference type="Proteomes" id="UP000324705">
    <property type="component" value="Chromosome 6A"/>
</dbReference>
<dbReference type="OMA" id="QVWACRV"/>
<dbReference type="EMBL" id="LT934121">
    <property type="protein sequence ID" value="VAI45057.1"/>
    <property type="molecule type" value="Genomic_DNA"/>
</dbReference>
<proteinExistence type="predicted"/>
<evidence type="ECO:0000313" key="2">
    <source>
        <dbReference type="Proteomes" id="UP000324705"/>
    </source>
</evidence>
<gene>
    <name evidence="1" type="ORF">TRITD_6Av1G069790</name>
</gene>
<accession>A0A9R1AYP0</accession>
<sequence length="159" mass="17692">MPLFLEADTALSRRNPSVSSGVTWTPTSFMFGRWRATGGIDSPFGSCTRGLRLLQKMQQLEDAQVSNASSPSHSSSGPVACSHIFQFCFNMFSHMHDNWASFCQCGEQAFIMNCVINDSPHPTVLELHGWHGQHGKESIEDLPNQVWACRVPQSVTFPF</sequence>
<organism evidence="1 2">
    <name type="scientific">Triticum turgidum subsp. durum</name>
    <name type="common">Durum wheat</name>
    <name type="synonym">Triticum durum</name>
    <dbReference type="NCBI Taxonomy" id="4567"/>
    <lineage>
        <taxon>Eukaryota</taxon>
        <taxon>Viridiplantae</taxon>
        <taxon>Streptophyta</taxon>
        <taxon>Embryophyta</taxon>
        <taxon>Tracheophyta</taxon>
        <taxon>Spermatophyta</taxon>
        <taxon>Magnoliopsida</taxon>
        <taxon>Liliopsida</taxon>
        <taxon>Poales</taxon>
        <taxon>Poaceae</taxon>
        <taxon>BOP clade</taxon>
        <taxon>Pooideae</taxon>
        <taxon>Triticodae</taxon>
        <taxon>Triticeae</taxon>
        <taxon>Triticinae</taxon>
        <taxon>Triticum</taxon>
    </lineage>
</organism>
<keyword evidence="2" id="KW-1185">Reference proteome</keyword>
<dbReference type="AlphaFoldDB" id="A0A9R1AYP0"/>
<dbReference type="Gramene" id="TRITD6Av1G069790.1">
    <property type="protein sequence ID" value="TRITD6Av1G069790.1"/>
    <property type="gene ID" value="TRITD6Av1G069790"/>
</dbReference>
<name>A0A9R1AYP0_TRITD</name>
<reference evidence="1 2" key="1">
    <citation type="submission" date="2017-09" db="EMBL/GenBank/DDBJ databases">
        <authorList>
            <consortium name="International Durum Wheat Genome Sequencing Consortium (IDWGSC)"/>
            <person name="Milanesi L."/>
        </authorList>
    </citation>
    <scope>NUCLEOTIDE SEQUENCE [LARGE SCALE GENOMIC DNA]</scope>
    <source>
        <strain evidence="2">cv. Svevo</strain>
    </source>
</reference>
<protein>
    <submittedName>
        <fullName evidence="1">Uncharacterized protein</fullName>
    </submittedName>
</protein>
<evidence type="ECO:0000313" key="1">
    <source>
        <dbReference type="EMBL" id="VAI45057.1"/>
    </source>
</evidence>